<dbReference type="RefSeq" id="WP_189169983.1">
    <property type="nucleotide sequence ID" value="NZ_BMQB01000004.1"/>
</dbReference>
<comment type="caution">
    <text evidence="2">The sequence shown here is derived from an EMBL/GenBank/DDBJ whole genome shotgun (WGS) entry which is preliminary data.</text>
</comment>
<accession>A0A8J3F901</accession>
<dbReference type="EMBL" id="BMQB01000004">
    <property type="protein sequence ID" value="GGJ91692.1"/>
    <property type="molecule type" value="Genomic_DNA"/>
</dbReference>
<feature type="compositionally biased region" description="Basic and acidic residues" evidence="1">
    <location>
        <begin position="45"/>
        <end position="74"/>
    </location>
</feature>
<reference evidence="2" key="1">
    <citation type="journal article" date="2014" name="Int. J. Syst. Evol. Microbiol.">
        <title>Complete genome sequence of Corynebacterium casei LMG S-19264T (=DSM 44701T), isolated from a smear-ripened cheese.</title>
        <authorList>
            <consortium name="US DOE Joint Genome Institute (JGI-PGF)"/>
            <person name="Walter F."/>
            <person name="Albersmeier A."/>
            <person name="Kalinowski J."/>
            <person name="Ruckert C."/>
        </authorList>
    </citation>
    <scope>NUCLEOTIDE SEQUENCE</scope>
    <source>
        <strain evidence="2">JCM 3090</strain>
    </source>
</reference>
<feature type="compositionally biased region" description="Basic and acidic residues" evidence="1">
    <location>
        <begin position="97"/>
        <end position="111"/>
    </location>
</feature>
<organism evidence="2 3">
    <name type="scientific">Pilimelia anulata</name>
    <dbReference type="NCBI Taxonomy" id="53371"/>
    <lineage>
        <taxon>Bacteria</taxon>
        <taxon>Bacillati</taxon>
        <taxon>Actinomycetota</taxon>
        <taxon>Actinomycetes</taxon>
        <taxon>Micromonosporales</taxon>
        <taxon>Micromonosporaceae</taxon>
        <taxon>Pilimelia</taxon>
    </lineage>
</organism>
<dbReference type="Proteomes" id="UP000649739">
    <property type="component" value="Unassembled WGS sequence"/>
</dbReference>
<protein>
    <submittedName>
        <fullName evidence="2">Uncharacterized protein</fullName>
    </submittedName>
</protein>
<dbReference type="AlphaFoldDB" id="A0A8J3F901"/>
<sequence length="509" mass="52775">MTRPGEPAAPRPADATRPPRAAAPEPPAAGAPTLPDRPAAGTSTRPDHPAADAATRPDHPAGRPDVDVSPDRAGDGAGSAALLDAGGWAEAAGGRPDAGRHAAWGERDRKRGGGPFAGAGHHRRPRPDADEPEPAPPPPTGWRRLLQPRVSPGILALILAVGATGALLLGPKLRERDSGAPVPLAAAWPRAAVGTLAAHLPDGPSYDPVLLLDGGGSVGTAATPDGRAQRLVHLDPAGAVRTLRTLSFDADPLFGGVGLAGDRLVWAETVSGPGGAAASSLWSAPLRGAGPPARLTARTGALAFFHSQYDLVHAEDKLRWIAVGTGATPVSELRSMPLSGGAVEVRPLAGQWAMSRWPWLVSVASAGSGGAQRYDLATNRQLDVPSDAVDLVTCGPTWCRVQVLGDAGPSQLDVMRPDGRERRRIAGPGTSAAITDVGVLDRFEVLSRAVTAGAADSQQELVLYDIARRRTVVVAQGVNLVNCRDGRLWWSTGSAETTRWHTLDLRTLH</sequence>
<name>A0A8J3F901_9ACTN</name>
<gene>
    <name evidence="2" type="ORF">GCM10010123_21860</name>
</gene>
<reference evidence="2" key="2">
    <citation type="submission" date="2020-09" db="EMBL/GenBank/DDBJ databases">
        <authorList>
            <person name="Sun Q."/>
            <person name="Ohkuma M."/>
        </authorList>
    </citation>
    <scope>NUCLEOTIDE SEQUENCE</scope>
    <source>
        <strain evidence="2">JCM 3090</strain>
    </source>
</reference>
<feature type="compositionally biased region" description="Low complexity" evidence="1">
    <location>
        <begin position="11"/>
        <end position="23"/>
    </location>
</feature>
<evidence type="ECO:0000256" key="1">
    <source>
        <dbReference type="SAM" id="MobiDB-lite"/>
    </source>
</evidence>
<evidence type="ECO:0000313" key="3">
    <source>
        <dbReference type="Proteomes" id="UP000649739"/>
    </source>
</evidence>
<proteinExistence type="predicted"/>
<feature type="compositionally biased region" description="Low complexity" evidence="1">
    <location>
        <begin position="78"/>
        <end position="87"/>
    </location>
</feature>
<evidence type="ECO:0000313" key="2">
    <source>
        <dbReference type="EMBL" id="GGJ91692.1"/>
    </source>
</evidence>
<keyword evidence="3" id="KW-1185">Reference proteome</keyword>
<feature type="region of interest" description="Disordered" evidence="1">
    <location>
        <begin position="1"/>
        <end position="145"/>
    </location>
</feature>